<dbReference type="EMBL" id="NKHZ01000075">
    <property type="protein sequence ID" value="PNS15334.1"/>
    <property type="molecule type" value="Genomic_DNA"/>
</dbReference>
<sequence length="806" mass="87101">MGNDDQTLAQRVKTFRSNKDTSQTTAARPAVPTTPTAFMFCKESELPGAQSGGECSTGGNHRSTASETVHTEELVPSIMENSNYGVQSLDDALEGAFPDVTPPDIDTSHSRPTSRSRSEDSAASPSSVSGKKRKAGNPVHPRIMAAGQRIISGESRAARPSSRTPEVRLPTFGPNFQERLRSMSNTSAQTPSSGLSFTPNLEPFAGLTPGSGSPRSVRLSDDDAISFDDSSSQALLSSSGEEDEEDVTGDSQPLPIAVGPQLVMPSVRLPTRRPFTERGRQLGRMRILVARRRSCEKADLIDRIIENCADIVHADSPRPIYGPSGVMYNETRCSTKALAAWTSEAANKVQKSRRQSLDNSLLERNISFVGGSVNIVDDTNGRETDTLVQYVEDGFRRTLNTKDLDDTELLSMLTNGGGLYPDVVLYELIDTDETDFRMLARLSAVTNVCLVSREDTKPKAGFGFIKEGLDSVGAHCISLDSIEDQLTATNRPLLLSGDSDLLTANLLSPLMAERLRYTATQKLLTWRRSQGASQSAPPSPLPNLSNLPSDLDLSSLLPTHPCSTISSPSGVLVPFADSSFYQPAAATIGSASPALSGHTIDSASRPNSALALATLGEPRHSEDAEIKEVRLAQWALDLQKSLEEDRRRQAARWTGVDARVDCGAEPQGQRDGSQGAVVRCASREVRGRSRRRRTRASTCEDVCDPLGILRMGQSFRRDGLPMVLRIVGIGGAVGTVALWVVGHWECVGNWFGWHEPVKETIRDRGTGYALGWGPGQGVMGSYEGWGLRGLVDDLVGEVGRLRPVTW</sequence>
<organism evidence="2 3">
    <name type="scientific">Sphaceloma murrayae</name>
    <dbReference type="NCBI Taxonomy" id="2082308"/>
    <lineage>
        <taxon>Eukaryota</taxon>
        <taxon>Fungi</taxon>
        <taxon>Dikarya</taxon>
        <taxon>Ascomycota</taxon>
        <taxon>Pezizomycotina</taxon>
        <taxon>Dothideomycetes</taxon>
        <taxon>Dothideomycetidae</taxon>
        <taxon>Myriangiales</taxon>
        <taxon>Elsinoaceae</taxon>
        <taxon>Sphaceloma</taxon>
    </lineage>
</organism>
<keyword evidence="3" id="KW-1185">Reference proteome</keyword>
<feature type="region of interest" description="Disordered" evidence="1">
    <location>
        <begin position="528"/>
        <end position="547"/>
    </location>
</feature>
<feature type="compositionally biased region" description="Polar residues" evidence="1">
    <location>
        <begin position="53"/>
        <end position="68"/>
    </location>
</feature>
<feature type="region of interest" description="Disordered" evidence="1">
    <location>
        <begin position="94"/>
        <end position="257"/>
    </location>
</feature>
<dbReference type="STRING" id="2082308.A0A2K1QJI4"/>
<dbReference type="OrthoDB" id="4150765at2759"/>
<protein>
    <submittedName>
        <fullName evidence="2">Uncharacterized protein</fullName>
    </submittedName>
</protein>
<accession>A0A2K1QJI4</accession>
<feature type="compositionally biased region" description="Polar residues" evidence="1">
    <location>
        <begin position="182"/>
        <end position="199"/>
    </location>
</feature>
<dbReference type="InParanoid" id="A0A2K1QJI4"/>
<dbReference type="Proteomes" id="UP000243797">
    <property type="component" value="Unassembled WGS sequence"/>
</dbReference>
<name>A0A2K1QJI4_9PEZI</name>
<comment type="caution">
    <text evidence="2">The sequence shown here is derived from an EMBL/GenBank/DDBJ whole genome shotgun (WGS) entry which is preliminary data.</text>
</comment>
<proteinExistence type="predicted"/>
<dbReference type="AlphaFoldDB" id="A0A2K1QJI4"/>
<evidence type="ECO:0000313" key="2">
    <source>
        <dbReference type="EMBL" id="PNS15334.1"/>
    </source>
</evidence>
<evidence type="ECO:0000256" key="1">
    <source>
        <dbReference type="SAM" id="MobiDB-lite"/>
    </source>
</evidence>
<feature type="compositionally biased region" description="Low complexity" evidence="1">
    <location>
        <begin position="110"/>
        <end position="129"/>
    </location>
</feature>
<reference evidence="2 3" key="1">
    <citation type="submission" date="2017-06" db="EMBL/GenBank/DDBJ databases">
        <title>Draft genome sequence of a variant of Elsinoe murrayae.</title>
        <authorList>
            <person name="Cheng Q."/>
        </authorList>
    </citation>
    <scope>NUCLEOTIDE SEQUENCE [LARGE SCALE GENOMIC DNA]</scope>
    <source>
        <strain evidence="2 3">CQ-2017a</strain>
    </source>
</reference>
<feature type="compositionally biased region" description="Low complexity" evidence="1">
    <location>
        <begin position="227"/>
        <end position="239"/>
    </location>
</feature>
<evidence type="ECO:0000313" key="3">
    <source>
        <dbReference type="Proteomes" id="UP000243797"/>
    </source>
</evidence>
<gene>
    <name evidence="2" type="ORF">CAC42_2669</name>
</gene>
<feature type="region of interest" description="Disordered" evidence="1">
    <location>
        <begin position="48"/>
        <end position="75"/>
    </location>
</feature>